<keyword evidence="4 5" id="KW-0472">Membrane</keyword>
<keyword evidence="9" id="KW-0378">Hydrolase</keyword>
<evidence type="ECO:0000256" key="3">
    <source>
        <dbReference type="ARBA" id="ARBA00022989"/>
    </source>
</evidence>
<dbReference type="KEGG" id="taci:TDSAC_1745"/>
<evidence type="ECO:0000313" key="10">
    <source>
        <dbReference type="Proteomes" id="UP000244792"/>
    </source>
</evidence>
<feature type="transmembrane region" description="Helical" evidence="5">
    <location>
        <begin position="230"/>
        <end position="248"/>
    </location>
</feature>
<feature type="domain" description="NfeD1b N-terminal" evidence="8">
    <location>
        <begin position="3"/>
        <end position="162"/>
    </location>
</feature>
<dbReference type="Gene3D" id="2.40.50.140">
    <property type="entry name" value="Nucleic acid-binding proteins"/>
    <property type="match status" value="1"/>
</dbReference>
<feature type="transmembrane region" description="Helical" evidence="5">
    <location>
        <begin position="278"/>
        <end position="297"/>
    </location>
</feature>
<dbReference type="SUPFAM" id="SSF141322">
    <property type="entry name" value="NfeD domain-like"/>
    <property type="match status" value="1"/>
</dbReference>
<evidence type="ECO:0000313" key="9">
    <source>
        <dbReference type="EMBL" id="AWB11081.1"/>
    </source>
</evidence>
<keyword evidence="9" id="KW-0645">Protease</keyword>
<dbReference type="InterPro" id="IPR012340">
    <property type="entry name" value="NA-bd_OB-fold"/>
</dbReference>
<evidence type="ECO:0000259" key="8">
    <source>
        <dbReference type="Pfam" id="PF25145"/>
    </source>
</evidence>
<dbReference type="SUPFAM" id="SSF52096">
    <property type="entry name" value="ClpP/crotonase"/>
    <property type="match status" value="1"/>
</dbReference>
<comment type="subcellular location">
    <subcellularLocation>
        <location evidence="1">Membrane</location>
        <topology evidence="1">Multi-pass membrane protein</topology>
    </subcellularLocation>
</comment>
<dbReference type="Gene3D" id="3.90.226.10">
    <property type="entry name" value="2-enoyl-CoA Hydratase, Chain A, domain 1"/>
    <property type="match status" value="1"/>
</dbReference>
<sequence>MVLHVNGAIDPVIARYVKSGIESANNKNMSLVVIELDTPGGLDQSMREIVQSILKSKVPVASFVYPSGARAASAGTFIVEASSLAVMSPNTSIGAAHPVMIGGGNDKTLLEKATQDAASYIRSLAKIHGRNENWAQSAVLNSQSLNDSEAIKEGVIDIVAKDLDSLVSQANGRTVIADNNKIVLNLEPNFVYYKMSFFENFLHLISNPTVASILMMVGIYGIIFELASPGLIFPGIIGFICVVLSFFALGNLPFNITGLLFVGFAVILFVTEIFVSSFGILTIGGIISLVFGMFMIFEPSERLGYPSVLTVVIPAAILTGLLIAILFYLVLGTRRKKPFIDSSYLIDKEAEVKDVRDGAKLLLVFFDGELWSAKPIDDQVYKVGDTVRIVGKEGIVLKVKRT</sequence>
<dbReference type="InterPro" id="IPR002810">
    <property type="entry name" value="NfeD-like_C"/>
</dbReference>
<evidence type="ECO:0000256" key="2">
    <source>
        <dbReference type="ARBA" id="ARBA00022692"/>
    </source>
</evidence>
<dbReference type="GO" id="GO:0016020">
    <property type="term" value="C:membrane"/>
    <property type="evidence" value="ECO:0007669"/>
    <property type="project" value="UniProtKB-SubCell"/>
</dbReference>
<feature type="domain" description="NfeD-like C-terminal" evidence="6">
    <location>
        <begin position="345"/>
        <end position="401"/>
    </location>
</feature>
<protein>
    <submittedName>
        <fullName evidence="9">Membrane-bound serine protease (ClpP class)</fullName>
    </submittedName>
</protein>
<dbReference type="AlphaFoldDB" id="A0A2R4W2P0"/>
<evidence type="ECO:0000259" key="6">
    <source>
        <dbReference type="Pfam" id="PF01957"/>
    </source>
</evidence>
<dbReference type="Pfam" id="PF24961">
    <property type="entry name" value="NfeD_membrane"/>
    <property type="match status" value="1"/>
</dbReference>
<dbReference type="Pfam" id="PF25145">
    <property type="entry name" value="NfeD1b_N"/>
    <property type="match status" value="1"/>
</dbReference>
<dbReference type="InterPro" id="IPR029045">
    <property type="entry name" value="ClpP/crotonase-like_dom_sf"/>
</dbReference>
<evidence type="ECO:0000259" key="7">
    <source>
        <dbReference type="Pfam" id="PF24961"/>
    </source>
</evidence>
<name>A0A2R4W2P0_THEAF</name>
<dbReference type="PANTHER" id="PTHR33507:SF4">
    <property type="entry name" value="NODULATION COMPETITIVENESS PROTEIN NFED"/>
    <property type="match status" value="1"/>
</dbReference>
<gene>
    <name evidence="9" type="ORF">TDSAC_1745</name>
</gene>
<dbReference type="CDD" id="cd07020">
    <property type="entry name" value="Clp_protease_NfeD_1"/>
    <property type="match status" value="1"/>
</dbReference>
<dbReference type="EMBL" id="CP020921">
    <property type="protein sequence ID" value="AWB11081.1"/>
    <property type="molecule type" value="Genomic_DNA"/>
</dbReference>
<proteinExistence type="predicted"/>
<feature type="transmembrane region" description="Helical" evidence="5">
    <location>
        <begin position="201"/>
        <end position="223"/>
    </location>
</feature>
<dbReference type="InterPro" id="IPR052165">
    <property type="entry name" value="Membrane_assoc_protease"/>
</dbReference>
<evidence type="ECO:0000256" key="4">
    <source>
        <dbReference type="ARBA" id="ARBA00023136"/>
    </source>
</evidence>
<dbReference type="Proteomes" id="UP000244792">
    <property type="component" value="Chromosome"/>
</dbReference>
<dbReference type="InterPro" id="IPR056739">
    <property type="entry name" value="NfeD_membrane"/>
</dbReference>
<evidence type="ECO:0000256" key="5">
    <source>
        <dbReference type="SAM" id="Phobius"/>
    </source>
</evidence>
<feature type="domain" description="NfeD integral membrane" evidence="7">
    <location>
        <begin position="209"/>
        <end position="327"/>
    </location>
</feature>
<keyword evidence="3 5" id="KW-1133">Transmembrane helix</keyword>
<accession>A0A2R4W2P0</accession>
<dbReference type="GO" id="GO:0008233">
    <property type="term" value="F:peptidase activity"/>
    <property type="evidence" value="ECO:0007669"/>
    <property type="project" value="UniProtKB-KW"/>
</dbReference>
<dbReference type="Pfam" id="PF01957">
    <property type="entry name" value="NfeD"/>
    <property type="match status" value="1"/>
</dbReference>
<feature type="transmembrane region" description="Helical" evidence="5">
    <location>
        <begin position="309"/>
        <end position="331"/>
    </location>
</feature>
<feature type="transmembrane region" description="Helical" evidence="5">
    <location>
        <begin position="254"/>
        <end position="271"/>
    </location>
</feature>
<dbReference type="PANTHER" id="PTHR33507">
    <property type="entry name" value="INNER MEMBRANE PROTEIN YBBJ"/>
    <property type="match status" value="1"/>
</dbReference>
<dbReference type="InterPro" id="IPR056738">
    <property type="entry name" value="NfeD1b_N"/>
</dbReference>
<keyword evidence="2 5" id="KW-0812">Transmembrane</keyword>
<dbReference type="GO" id="GO:0006508">
    <property type="term" value="P:proteolysis"/>
    <property type="evidence" value="ECO:0007669"/>
    <property type="project" value="UniProtKB-KW"/>
</dbReference>
<keyword evidence="10" id="KW-1185">Reference proteome</keyword>
<reference evidence="9 10" key="1">
    <citation type="submission" date="2017-04" db="EMBL/GenBank/DDBJ databases">
        <title>Genomic insights into metabolism of Thermodesulfobium acidiphilum.</title>
        <authorList>
            <person name="Toshchakov S.V."/>
            <person name="Frolov E.N."/>
            <person name="Kublanov I.V."/>
            <person name="Samarov N.I."/>
            <person name="Novikov A."/>
            <person name="Lebedinsky A.V."/>
            <person name="Bonch-Osmolovskaya E.A."/>
            <person name="Chernyh N.A."/>
        </authorList>
    </citation>
    <scope>NUCLEOTIDE SEQUENCE [LARGE SCALE GENOMIC DNA]</scope>
    <source>
        <strain evidence="9 10">3127-1</strain>
    </source>
</reference>
<organism evidence="9 10">
    <name type="scientific">Thermodesulfobium acidiphilum</name>
    <dbReference type="NCBI Taxonomy" id="1794699"/>
    <lineage>
        <taxon>Bacteria</taxon>
        <taxon>Pseudomonadati</taxon>
        <taxon>Thermodesulfobiota</taxon>
        <taxon>Thermodesulfobiia</taxon>
        <taxon>Thermodesulfobiales</taxon>
        <taxon>Thermodesulfobiaceae</taxon>
        <taxon>Thermodesulfobium</taxon>
    </lineage>
</organism>
<evidence type="ECO:0000256" key="1">
    <source>
        <dbReference type="ARBA" id="ARBA00004141"/>
    </source>
</evidence>